<dbReference type="CDD" id="cd01038">
    <property type="entry name" value="Endonuclease_DUF559"/>
    <property type="match status" value="1"/>
</dbReference>
<gene>
    <name evidence="2" type="ORF">BZG01_07255</name>
</gene>
<dbReference type="SUPFAM" id="SSF52980">
    <property type="entry name" value="Restriction endonuclease-like"/>
    <property type="match status" value="1"/>
</dbReference>
<dbReference type="Gene3D" id="3.40.960.10">
    <property type="entry name" value="VSR Endonuclease"/>
    <property type="match status" value="1"/>
</dbReference>
<organism evidence="2 3">
    <name type="scientific">Labilibaculum manganireducens</name>
    <dbReference type="NCBI Taxonomy" id="1940525"/>
    <lineage>
        <taxon>Bacteria</taxon>
        <taxon>Pseudomonadati</taxon>
        <taxon>Bacteroidota</taxon>
        <taxon>Bacteroidia</taxon>
        <taxon>Marinilabiliales</taxon>
        <taxon>Marinifilaceae</taxon>
        <taxon>Labilibaculum</taxon>
    </lineage>
</organism>
<dbReference type="RefSeq" id="WP_101309159.1">
    <property type="nucleotide sequence ID" value="NZ_MVDE01000008.1"/>
</dbReference>
<dbReference type="Pfam" id="PF04480">
    <property type="entry name" value="DUF559"/>
    <property type="match status" value="1"/>
</dbReference>
<name>A0A2N3IB48_9BACT</name>
<dbReference type="InterPro" id="IPR047216">
    <property type="entry name" value="Endonuclease_DUF559_bact"/>
</dbReference>
<sequence>MKFHEIIKCKSKLKQNTTKSEDLLWKHIRKRQLLGRKFIRQHAIVYESYADEYFFFVPDFYCEAEKLAIELDGKIHDFTKERDENRDKILTNLNITVVRVKNEELSNVPDILEKIKSSFKKHNNDPAFKRNRKN</sequence>
<feature type="domain" description="DUF559" evidence="1">
    <location>
        <begin position="10"/>
        <end position="117"/>
    </location>
</feature>
<dbReference type="EMBL" id="MVDE01000008">
    <property type="protein sequence ID" value="PKQ67526.1"/>
    <property type="molecule type" value="Genomic_DNA"/>
</dbReference>
<proteinExistence type="predicted"/>
<accession>A0A2N3IB48</accession>
<dbReference type="InterPro" id="IPR007569">
    <property type="entry name" value="DUF559"/>
</dbReference>
<protein>
    <recommendedName>
        <fullName evidence="1">DUF559 domain-containing protein</fullName>
    </recommendedName>
</protein>
<evidence type="ECO:0000313" key="3">
    <source>
        <dbReference type="Proteomes" id="UP000233618"/>
    </source>
</evidence>
<keyword evidence="3" id="KW-1185">Reference proteome</keyword>
<dbReference type="PANTHER" id="PTHR38590:SF1">
    <property type="entry name" value="BLL0828 PROTEIN"/>
    <property type="match status" value="1"/>
</dbReference>
<comment type="caution">
    <text evidence="2">The sequence shown here is derived from an EMBL/GenBank/DDBJ whole genome shotgun (WGS) entry which is preliminary data.</text>
</comment>
<dbReference type="InterPro" id="IPR011335">
    <property type="entry name" value="Restrct_endonuc-II-like"/>
</dbReference>
<evidence type="ECO:0000259" key="1">
    <source>
        <dbReference type="Pfam" id="PF04480"/>
    </source>
</evidence>
<reference evidence="2 3" key="1">
    <citation type="journal article" date="2017" name="Front. Microbiol.">
        <title>Labilibaculum manganireducens gen. nov., sp. nov. and Labilibaculum filiforme sp. nov., Novel Bacteroidetes Isolated from Subsurface Sediments of the Baltic Sea.</title>
        <authorList>
            <person name="Vandieken V."/>
            <person name="Marshall I.P."/>
            <person name="Niemann H."/>
            <person name="Engelen B."/>
            <person name="Cypionka H."/>
        </authorList>
    </citation>
    <scope>NUCLEOTIDE SEQUENCE [LARGE SCALE GENOMIC DNA]</scope>
    <source>
        <strain evidence="2 3">59.10-2M</strain>
    </source>
</reference>
<dbReference type="PANTHER" id="PTHR38590">
    <property type="entry name" value="BLL0828 PROTEIN"/>
    <property type="match status" value="1"/>
</dbReference>
<evidence type="ECO:0000313" key="2">
    <source>
        <dbReference type="EMBL" id="PKQ67526.1"/>
    </source>
</evidence>
<dbReference type="AlphaFoldDB" id="A0A2N3IB48"/>
<dbReference type="Proteomes" id="UP000233618">
    <property type="component" value="Unassembled WGS sequence"/>
</dbReference>